<dbReference type="SUPFAM" id="SSF69304">
    <property type="entry name" value="Tricorn protease N-terminal domain"/>
    <property type="match status" value="1"/>
</dbReference>
<gene>
    <name evidence="1" type="ORF">AVDCRST_MAG48-1582</name>
</gene>
<dbReference type="AlphaFoldDB" id="A0A6J4KFJ0"/>
<proteinExistence type="predicted"/>
<dbReference type="InterPro" id="IPR011659">
    <property type="entry name" value="WD40"/>
</dbReference>
<name>A0A6J4KFJ0_9ACTN</name>
<evidence type="ECO:0000313" key="1">
    <source>
        <dbReference type="EMBL" id="CAA9304314.1"/>
    </source>
</evidence>
<sequence>MSAEVQAAAAPTAAVELAHALVDAWGSWGPTLDPDCRRIAFVSDRSGTPSVWVDDLPVDGAAPHPVQLVLSEDPVVAVSWSADGAWLAVCVATDGGVRTQVWVVRPDGSQARRLAGSRRQHAELGPWTRSGHRVVVTVPGEEAGEPTTCYLADPATGVLTALAVGELISVLDLSVDQEHVIIKDGQRGRQFCVV</sequence>
<dbReference type="InterPro" id="IPR011042">
    <property type="entry name" value="6-blade_b-propeller_TolB-like"/>
</dbReference>
<feature type="non-terminal residue" evidence="1">
    <location>
        <position position="194"/>
    </location>
</feature>
<organism evidence="1">
    <name type="scientific">uncultured Friedmanniella sp</name>
    <dbReference type="NCBI Taxonomy" id="335381"/>
    <lineage>
        <taxon>Bacteria</taxon>
        <taxon>Bacillati</taxon>
        <taxon>Actinomycetota</taxon>
        <taxon>Actinomycetes</taxon>
        <taxon>Propionibacteriales</taxon>
        <taxon>Nocardioidaceae</taxon>
        <taxon>Friedmanniella</taxon>
        <taxon>environmental samples</taxon>
    </lineage>
</organism>
<dbReference type="EMBL" id="CADCTS010000229">
    <property type="protein sequence ID" value="CAA9304314.1"/>
    <property type="molecule type" value="Genomic_DNA"/>
</dbReference>
<dbReference type="Gene3D" id="2.120.10.30">
    <property type="entry name" value="TolB, C-terminal domain"/>
    <property type="match status" value="1"/>
</dbReference>
<reference evidence="1" key="1">
    <citation type="submission" date="2020-02" db="EMBL/GenBank/DDBJ databases">
        <authorList>
            <person name="Meier V. D."/>
        </authorList>
    </citation>
    <scope>NUCLEOTIDE SEQUENCE</scope>
    <source>
        <strain evidence="1">AVDCRST_MAG48</strain>
    </source>
</reference>
<accession>A0A6J4KFJ0</accession>
<protein>
    <submittedName>
        <fullName evidence="1">Acylamino-acid-releasing enzyme</fullName>
    </submittedName>
</protein>
<dbReference type="Pfam" id="PF07676">
    <property type="entry name" value="PD40"/>
    <property type="match status" value="1"/>
</dbReference>